<feature type="domain" description="Inhibitor I9" evidence="1">
    <location>
        <begin position="3"/>
        <end position="70"/>
    </location>
</feature>
<keyword evidence="3" id="KW-1185">Reference proteome</keyword>
<sequence length="71" mass="7682">MTRYIVVFKQAAEGQVRANTTAHIESLGGTVLNQLDIINGITVEIADSAISTLEADESIDYIEKDSQVSIN</sequence>
<dbReference type="InterPro" id="IPR037045">
    <property type="entry name" value="S8pro/Inhibitor_I9_sf"/>
</dbReference>
<dbReference type="Gene3D" id="3.30.70.80">
    <property type="entry name" value="Peptidase S8 propeptide/proteinase inhibitor I9"/>
    <property type="match status" value="1"/>
</dbReference>
<dbReference type="SUPFAM" id="SSF54897">
    <property type="entry name" value="Protease propeptides/inhibitors"/>
    <property type="match status" value="1"/>
</dbReference>
<evidence type="ECO:0000259" key="1">
    <source>
        <dbReference type="Pfam" id="PF05922"/>
    </source>
</evidence>
<comment type="caution">
    <text evidence="2">The sequence shown here is derived from an EMBL/GenBank/DDBJ whole genome shotgun (WGS) entry which is preliminary data.</text>
</comment>
<evidence type="ECO:0000313" key="3">
    <source>
        <dbReference type="Proteomes" id="UP000187283"/>
    </source>
</evidence>
<organism evidence="2 3">
    <name type="scientific">Smittium culicis</name>
    <dbReference type="NCBI Taxonomy" id="133412"/>
    <lineage>
        <taxon>Eukaryota</taxon>
        <taxon>Fungi</taxon>
        <taxon>Fungi incertae sedis</taxon>
        <taxon>Zoopagomycota</taxon>
        <taxon>Kickxellomycotina</taxon>
        <taxon>Harpellomycetes</taxon>
        <taxon>Harpellales</taxon>
        <taxon>Legeriomycetaceae</taxon>
        <taxon>Smittium</taxon>
    </lineage>
</organism>
<dbReference type="Pfam" id="PF05922">
    <property type="entry name" value="Inhibitor_I9"/>
    <property type="match status" value="1"/>
</dbReference>
<gene>
    <name evidence="2" type="ORF">AYI70_g4822</name>
</gene>
<accession>A0A1R1XXE4</accession>
<dbReference type="OrthoDB" id="5518345at2759"/>
<dbReference type="AlphaFoldDB" id="A0A1R1XXE4"/>
<dbReference type="InterPro" id="IPR010259">
    <property type="entry name" value="S8pro/Inhibitor_I9"/>
</dbReference>
<protein>
    <recommendedName>
        <fullName evidence="1">Inhibitor I9 domain-containing protein</fullName>
    </recommendedName>
</protein>
<dbReference type="Proteomes" id="UP000187283">
    <property type="component" value="Unassembled WGS sequence"/>
</dbReference>
<name>A0A1R1XXE4_9FUNG</name>
<dbReference type="EMBL" id="LSSN01001532">
    <property type="protein sequence ID" value="OMJ19278.1"/>
    <property type="molecule type" value="Genomic_DNA"/>
</dbReference>
<evidence type="ECO:0000313" key="2">
    <source>
        <dbReference type="EMBL" id="OMJ19278.1"/>
    </source>
</evidence>
<proteinExistence type="predicted"/>
<reference evidence="2 3" key="1">
    <citation type="submission" date="2017-01" db="EMBL/GenBank/DDBJ databases">
        <authorList>
            <person name="Mah S.A."/>
            <person name="Swanson W.J."/>
            <person name="Moy G.W."/>
            <person name="Vacquier V.D."/>
        </authorList>
    </citation>
    <scope>NUCLEOTIDE SEQUENCE [LARGE SCALE GENOMIC DNA]</scope>
    <source>
        <strain evidence="2 3">GSMNP</strain>
    </source>
</reference>